<dbReference type="EMBL" id="BJUZ01000001">
    <property type="protein sequence ID" value="GEK93307.1"/>
    <property type="molecule type" value="Genomic_DNA"/>
</dbReference>
<dbReference type="GO" id="GO:0000150">
    <property type="term" value="F:DNA strand exchange activity"/>
    <property type="evidence" value="ECO:0007669"/>
    <property type="project" value="InterPro"/>
</dbReference>
<reference evidence="4 5" key="1">
    <citation type="submission" date="2019-07" db="EMBL/GenBank/DDBJ databases">
        <title>Whole genome shotgun sequence of Gluconobacter wancherniae NBRC 103581.</title>
        <authorList>
            <person name="Hosoyama A."/>
            <person name="Uohara A."/>
            <person name="Ohji S."/>
            <person name="Ichikawa N."/>
        </authorList>
    </citation>
    <scope>NUCLEOTIDE SEQUENCE [LARGE SCALE GENOMIC DNA]</scope>
    <source>
        <strain evidence="4 5">NBRC 103581</strain>
    </source>
</reference>
<evidence type="ECO:0000313" key="4">
    <source>
        <dbReference type="EMBL" id="GEK93307.1"/>
    </source>
</evidence>
<evidence type="ECO:0000313" key="5">
    <source>
        <dbReference type="Proteomes" id="UP000321230"/>
    </source>
</evidence>
<proteinExistence type="inferred from homology"/>
<dbReference type="GO" id="GO:0003677">
    <property type="term" value="F:DNA binding"/>
    <property type="evidence" value="ECO:0007669"/>
    <property type="project" value="InterPro"/>
</dbReference>
<feature type="domain" description="Resolvase/invertase-type recombinase catalytic" evidence="3">
    <location>
        <begin position="33"/>
        <end position="185"/>
    </location>
</feature>
<dbReference type="RefSeq" id="WP_228118366.1">
    <property type="nucleotide sequence ID" value="NZ_BARC01000011.1"/>
</dbReference>
<name>A0A511B680_9PROT</name>
<gene>
    <name evidence="4" type="primary">parA</name>
    <name evidence="4" type="ORF">GWA01_10770</name>
</gene>
<dbReference type="SMART" id="SM00857">
    <property type="entry name" value="Resolvase"/>
    <property type="match status" value="1"/>
</dbReference>
<feature type="region of interest" description="Disordered" evidence="2">
    <location>
        <begin position="1"/>
        <end position="23"/>
    </location>
</feature>
<accession>A0A511B680</accession>
<evidence type="ECO:0000256" key="2">
    <source>
        <dbReference type="SAM" id="MobiDB-lite"/>
    </source>
</evidence>
<comment type="similarity">
    <text evidence="1">Belongs to the site-specific recombinase resolvase family.</text>
</comment>
<dbReference type="InterPro" id="IPR050639">
    <property type="entry name" value="SSR_resolvase"/>
</dbReference>
<organism evidence="4 5">
    <name type="scientific">Gluconobacter wancherniae NBRC 103581</name>
    <dbReference type="NCBI Taxonomy" id="656744"/>
    <lineage>
        <taxon>Bacteria</taxon>
        <taxon>Pseudomonadati</taxon>
        <taxon>Pseudomonadota</taxon>
        <taxon>Alphaproteobacteria</taxon>
        <taxon>Acetobacterales</taxon>
        <taxon>Acetobacteraceae</taxon>
        <taxon>Gluconobacter</taxon>
    </lineage>
</organism>
<dbReference type="PANTHER" id="PTHR30461">
    <property type="entry name" value="DNA-INVERTASE FROM LAMBDOID PROPHAGE"/>
    <property type="match status" value="1"/>
</dbReference>
<evidence type="ECO:0000259" key="3">
    <source>
        <dbReference type="PROSITE" id="PS51736"/>
    </source>
</evidence>
<protein>
    <submittedName>
        <fullName evidence="4">Resolvase</fullName>
    </submittedName>
</protein>
<dbReference type="Pfam" id="PF00239">
    <property type="entry name" value="Resolvase"/>
    <property type="match status" value="1"/>
</dbReference>
<dbReference type="InterPro" id="IPR036162">
    <property type="entry name" value="Resolvase-like_N_sf"/>
</dbReference>
<keyword evidence="5" id="KW-1185">Reference proteome</keyword>
<dbReference type="SUPFAM" id="SSF53041">
    <property type="entry name" value="Resolvase-like"/>
    <property type="match status" value="1"/>
</dbReference>
<evidence type="ECO:0000256" key="1">
    <source>
        <dbReference type="ARBA" id="ARBA00009913"/>
    </source>
</evidence>
<dbReference type="Proteomes" id="UP000321230">
    <property type="component" value="Unassembled WGS sequence"/>
</dbReference>
<dbReference type="InterPro" id="IPR006119">
    <property type="entry name" value="Resolv_N"/>
</dbReference>
<dbReference type="Gene3D" id="3.40.50.1390">
    <property type="entry name" value="Resolvase, N-terminal catalytic domain"/>
    <property type="match status" value="1"/>
</dbReference>
<comment type="caution">
    <text evidence="4">The sequence shown here is derived from an EMBL/GenBank/DDBJ whole genome shotgun (WGS) entry which is preliminary data.</text>
</comment>
<sequence length="240" mass="27344">MKSKKAPSSKIEPSPMTPEKIKQNKISNIYPNIARFYLRISNNKHDQIRQDKIIENIRMSGYYIAAIYREKPSGPSPDRPELGRMISDLQAGELVVAEKMNRLSHLPLGEADRLVQAIRQYRVRLVIPGLVDLSEVPSETDAVIYGDLEVKQEMLLRLALQTARENYEEMRARQKQGIEQAKASGRYRGRKPNHEVHERIITLREAGNSILETARLIDCSPSHVKKVWLEYASAASLETA</sequence>
<dbReference type="AlphaFoldDB" id="A0A511B680"/>
<dbReference type="PANTHER" id="PTHR30461:SF26">
    <property type="entry name" value="RESOLVASE HOMOLOG YNEB"/>
    <property type="match status" value="1"/>
</dbReference>
<dbReference type="PROSITE" id="PS51736">
    <property type="entry name" value="RECOMBINASES_3"/>
    <property type="match status" value="1"/>
</dbReference>